<proteinExistence type="predicted"/>
<comment type="caution">
    <text evidence="2">The sequence shown here is derived from an EMBL/GenBank/DDBJ whole genome shotgun (WGS) entry which is preliminary data.</text>
</comment>
<keyword evidence="1" id="KW-0732">Signal</keyword>
<protein>
    <recommendedName>
        <fullName evidence="4">Secreted protein</fullName>
    </recommendedName>
</protein>
<reference evidence="2" key="1">
    <citation type="submission" date="2020-11" db="EMBL/GenBank/DDBJ databases">
        <authorList>
            <consortium name="DOE Joint Genome Institute"/>
            <person name="Ahrendt S."/>
            <person name="Riley R."/>
            <person name="Andreopoulos W."/>
            <person name="Labutti K."/>
            <person name="Pangilinan J."/>
            <person name="Ruiz-Duenas F.J."/>
            <person name="Barrasa J.M."/>
            <person name="Sanchez-Garcia M."/>
            <person name="Camarero S."/>
            <person name="Miyauchi S."/>
            <person name="Serrano A."/>
            <person name="Linde D."/>
            <person name="Babiker R."/>
            <person name="Drula E."/>
            <person name="Ayuso-Fernandez I."/>
            <person name="Pacheco R."/>
            <person name="Padilla G."/>
            <person name="Ferreira P."/>
            <person name="Barriuso J."/>
            <person name="Kellner H."/>
            <person name="Castanera R."/>
            <person name="Alfaro M."/>
            <person name="Ramirez L."/>
            <person name="Pisabarro A.G."/>
            <person name="Kuo A."/>
            <person name="Tritt A."/>
            <person name="Lipzen A."/>
            <person name="He G."/>
            <person name="Yan M."/>
            <person name="Ng V."/>
            <person name="Cullen D."/>
            <person name="Martin F."/>
            <person name="Rosso M.-N."/>
            <person name="Henrissat B."/>
            <person name="Hibbett D."/>
            <person name="Martinez A.T."/>
            <person name="Grigoriev I.V."/>
        </authorList>
    </citation>
    <scope>NUCLEOTIDE SEQUENCE</scope>
    <source>
        <strain evidence="2">CIRM-BRFM 674</strain>
    </source>
</reference>
<dbReference type="AlphaFoldDB" id="A0A9P5Z969"/>
<feature type="non-terminal residue" evidence="2">
    <location>
        <position position="71"/>
    </location>
</feature>
<accession>A0A9P5Z969</accession>
<evidence type="ECO:0000313" key="2">
    <source>
        <dbReference type="EMBL" id="KAF9482525.1"/>
    </source>
</evidence>
<feature type="signal peptide" evidence="1">
    <location>
        <begin position="1"/>
        <end position="23"/>
    </location>
</feature>
<evidence type="ECO:0000256" key="1">
    <source>
        <dbReference type="SAM" id="SignalP"/>
    </source>
</evidence>
<sequence>MFCLANWGPFLLLSFCPLTIYQGGTLNVAPDTTTEDKSTFLRPSRGTSDENYLFLYCTSPIETIKTKSSPL</sequence>
<keyword evidence="3" id="KW-1185">Reference proteome</keyword>
<evidence type="ECO:0000313" key="3">
    <source>
        <dbReference type="Proteomes" id="UP000807469"/>
    </source>
</evidence>
<dbReference type="EMBL" id="MU155164">
    <property type="protein sequence ID" value="KAF9482525.1"/>
    <property type="molecule type" value="Genomic_DNA"/>
</dbReference>
<feature type="chain" id="PRO_5040243785" description="Secreted protein" evidence="1">
    <location>
        <begin position="24"/>
        <end position="71"/>
    </location>
</feature>
<gene>
    <name evidence="2" type="ORF">BDN70DRAFT_874866</name>
</gene>
<evidence type="ECO:0008006" key="4">
    <source>
        <dbReference type="Google" id="ProtNLM"/>
    </source>
</evidence>
<name>A0A9P5Z969_9AGAR</name>
<dbReference type="Proteomes" id="UP000807469">
    <property type="component" value="Unassembled WGS sequence"/>
</dbReference>
<organism evidence="2 3">
    <name type="scientific">Pholiota conissans</name>
    <dbReference type="NCBI Taxonomy" id="109636"/>
    <lineage>
        <taxon>Eukaryota</taxon>
        <taxon>Fungi</taxon>
        <taxon>Dikarya</taxon>
        <taxon>Basidiomycota</taxon>
        <taxon>Agaricomycotina</taxon>
        <taxon>Agaricomycetes</taxon>
        <taxon>Agaricomycetidae</taxon>
        <taxon>Agaricales</taxon>
        <taxon>Agaricineae</taxon>
        <taxon>Strophariaceae</taxon>
        <taxon>Pholiota</taxon>
    </lineage>
</organism>